<dbReference type="RefSeq" id="XP_007773527.1">
    <property type="nucleotide sequence ID" value="XM_007775337.1"/>
</dbReference>
<dbReference type="Proteomes" id="UP000053558">
    <property type="component" value="Unassembled WGS sequence"/>
</dbReference>
<feature type="compositionally biased region" description="Basic and acidic residues" evidence="1">
    <location>
        <begin position="575"/>
        <end position="584"/>
    </location>
</feature>
<dbReference type="AlphaFoldDB" id="A0A5M3MAN7"/>
<feature type="region of interest" description="Disordered" evidence="1">
    <location>
        <begin position="366"/>
        <end position="443"/>
    </location>
</feature>
<feature type="compositionally biased region" description="Acidic residues" evidence="1">
    <location>
        <begin position="565"/>
        <end position="574"/>
    </location>
</feature>
<feature type="compositionally biased region" description="Gly residues" evidence="1">
    <location>
        <begin position="302"/>
        <end position="311"/>
    </location>
</feature>
<feature type="compositionally biased region" description="Low complexity" evidence="1">
    <location>
        <begin position="370"/>
        <end position="401"/>
    </location>
</feature>
<feature type="region of interest" description="Disordered" evidence="1">
    <location>
        <begin position="279"/>
        <end position="315"/>
    </location>
</feature>
<feature type="compositionally biased region" description="Basic and acidic residues" evidence="1">
    <location>
        <begin position="490"/>
        <end position="530"/>
    </location>
</feature>
<name>A0A5M3MAN7_CONPW</name>
<feature type="region of interest" description="Disordered" evidence="1">
    <location>
        <begin position="165"/>
        <end position="189"/>
    </location>
</feature>
<reference evidence="3" key="1">
    <citation type="journal article" date="2012" name="Science">
        <title>The Paleozoic origin of enzymatic lignin decomposition reconstructed from 31 fungal genomes.</title>
        <authorList>
            <person name="Floudas D."/>
            <person name="Binder M."/>
            <person name="Riley R."/>
            <person name="Barry K."/>
            <person name="Blanchette R.A."/>
            <person name="Henrissat B."/>
            <person name="Martinez A.T."/>
            <person name="Otillar R."/>
            <person name="Spatafora J.W."/>
            <person name="Yadav J.S."/>
            <person name="Aerts A."/>
            <person name="Benoit I."/>
            <person name="Boyd A."/>
            <person name="Carlson A."/>
            <person name="Copeland A."/>
            <person name="Coutinho P.M."/>
            <person name="de Vries R.P."/>
            <person name="Ferreira P."/>
            <person name="Findley K."/>
            <person name="Foster B."/>
            <person name="Gaskell J."/>
            <person name="Glotzer D."/>
            <person name="Gorecki P."/>
            <person name="Heitman J."/>
            <person name="Hesse C."/>
            <person name="Hori C."/>
            <person name="Igarashi K."/>
            <person name="Jurgens J.A."/>
            <person name="Kallen N."/>
            <person name="Kersten P."/>
            <person name="Kohler A."/>
            <person name="Kuees U."/>
            <person name="Kumar T.K.A."/>
            <person name="Kuo A."/>
            <person name="LaButti K."/>
            <person name="Larrondo L.F."/>
            <person name="Lindquist E."/>
            <person name="Ling A."/>
            <person name="Lombard V."/>
            <person name="Lucas S."/>
            <person name="Lundell T."/>
            <person name="Martin R."/>
            <person name="McLaughlin D.J."/>
            <person name="Morgenstern I."/>
            <person name="Morin E."/>
            <person name="Murat C."/>
            <person name="Nagy L.G."/>
            <person name="Nolan M."/>
            <person name="Ohm R.A."/>
            <person name="Patyshakuliyeva A."/>
            <person name="Rokas A."/>
            <person name="Ruiz-Duenas F.J."/>
            <person name="Sabat G."/>
            <person name="Salamov A."/>
            <person name="Samejima M."/>
            <person name="Schmutz J."/>
            <person name="Slot J.C."/>
            <person name="St John F."/>
            <person name="Stenlid J."/>
            <person name="Sun H."/>
            <person name="Sun S."/>
            <person name="Syed K."/>
            <person name="Tsang A."/>
            <person name="Wiebenga A."/>
            <person name="Young D."/>
            <person name="Pisabarro A."/>
            <person name="Eastwood D.C."/>
            <person name="Martin F."/>
            <person name="Cullen D."/>
            <person name="Grigoriev I.V."/>
            <person name="Hibbett D.S."/>
        </authorList>
    </citation>
    <scope>NUCLEOTIDE SEQUENCE [LARGE SCALE GENOMIC DNA]</scope>
    <source>
        <strain evidence="3">RWD-64-598 SS2</strain>
    </source>
</reference>
<evidence type="ECO:0000256" key="1">
    <source>
        <dbReference type="SAM" id="MobiDB-lite"/>
    </source>
</evidence>
<dbReference type="EMBL" id="JH711586">
    <property type="protein sequence ID" value="EIW76279.1"/>
    <property type="molecule type" value="Genomic_DNA"/>
</dbReference>
<dbReference type="OMA" id="PTDDWVE"/>
<dbReference type="GeneID" id="19206083"/>
<feature type="compositionally biased region" description="Pro residues" evidence="1">
    <location>
        <begin position="179"/>
        <end position="189"/>
    </location>
</feature>
<sequence>MPQAAQPTTTDVGWACRCLNVQIHHIQTTRDHPPFLLDNDPSQFTPIFVGQDGPQITHPQMTLRSRRLAPHTSDASRAVRLTTLTCLLCQTLVYRVQQVVSPELDATEGPLLPSHEWVEQETLKSSTGWIEVHRSCLDSTAVAAVTKASTYSSVFGVGILPASNTSIPEQDTQDGALPSNPPNPTSPITPPPFLADLKPIFPPPPFTPSHPAFQHLSAIARHKSEALRAETERYLADVFTAKVTELEKAEDELRGSVEELWKNFHAGVRQAEREWNSSPAGAAALRSKSALPRSGAGYNGNSSGGGSGEMGGNDVAVASPPAAPLVSVKEFAPLPNAPVPVRAASSVSSPKMSSLSASLVTSGFVYPDAQKSQPGSRSSPPRQPQSQVPSQASSQGQSQGPLAFPTVARDDPSRPPSQASVDRVPLANEENILRPFRRSMDEAKDMATSFRYFTILEQDMARKNVPQDSGAGHDSGTKRETKQVNGAQEGGKDKDKKVEEKEQDKSDKSAPVEQKVSQESKDTKAKDGKEKRKVKFDVQTADAEEKERKPAPAPSTRHVNGEPEMIFDLEDEGEGAEHAREPDAKAVLPLLEQPSIPPRARHAKQSSAPNGLPPRFSALRPASLPAYSPLHSRSGSADAVNVPTLGDNDAQAQAPKTKSAVASVAAKEAMERAAVRQAREAGVTTPEEEALLKLVGAETPSHRGAWRTDSKAWRVFMNRLDTAGGGDKKEKEGGIGLIPEDGDGDGEGEEEVQRVQGVWARVNESDDSDLDTEASNSGTHPPGIPASMPIDIGPLHGNGNGNGRPAREPLSLASYQPKTSIPERAAVNGNGNSNGTGGKMSVPKQTVPLSPGIGRTPSARSARRASYAERDRQRAIDPGALDFAGQGYEDEDDEEDDEDEGGDEAEGGDGGKTGGETEAPSRQRALKILKARSRLPAEGMWRSLAS</sequence>
<protein>
    <submittedName>
        <fullName evidence="2">Uncharacterized protein</fullName>
    </submittedName>
</protein>
<accession>A0A5M3MAN7</accession>
<proteinExistence type="predicted"/>
<feature type="compositionally biased region" description="Acidic residues" evidence="1">
    <location>
        <begin position="740"/>
        <end position="750"/>
    </location>
</feature>
<keyword evidence="3" id="KW-1185">Reference proteome</keyword>
<evidence type="ECO:0000313" key="3">
    <source>
        <dbReference type="Proteomes" id="UP000053558"/>
    </source>
</evidence>
<comment type="caution">
    <text evidence="2">The sequence shown here is derived from an EMBL/GenBank/DDBJ whole genome shotgun (WGS) entry which is preliminary data.</text>
</comment>
<dbReference type="KEGG" id="cput:CONPUDRAFT_168847"/>
<organism evidence="2 3">
    <name type="scientific">Coniophora puteana (strain RWD-64-598)</name>
    <name type="common">Brown rot fungus</name>
    <dbReference type="NCBI Taxonomy" id="741705"/>
    <lineage>
        <taxon>Eukaryota</taxon>
        <taxon>Fungi</taxon>
        <taxon>Dikarya</taxon>
        <taxon>Basidiomycota</taxon>
        <taxon>Agaricomycotina</taxon>
        <taxon>Agaricomycetes</taxon>
        <taxon>Agaricomycetidae</taxon>
        <taxon>Boletales</taxon>
        <taxon>Coniophorineae</taxon>
        <taxon>Coniophoraceae</taxon>
        <taxon>Coniophora</taxon>
    </lineage>
</organism>
<evidence type="ECO:0000313" key="2">
    <source>
        <dbReference type="EMBL" id="EIW76279.1"/>
    </source>
</evidence>
<gene>
    <name evidence="2" type="ORF">CONPUDRAFT_168847</name>
</gene>
<feature type="compositionally biased region" description="Acidic residues" evidence="1">
    <location>
        <begin position="888"/>
        <end position="907"/>
    </location>
</feature>
<dbReference type="OrthoDB" id="2563191at2759"/>
<feature type="region of interest" description="Disordered" evidence="1">
    <location>
        <begin position="722"/>
        <end position="923"/>
    </location>
</feature>
<feature type="region of interest" description="Disordered" evidence="1">
    <location>
        <begin position="460"/>
        <end position="659"/>
    </location>
</feature>
<feature type="compositionally biased region" description="Basic and acidic residues" evidence="1">
    <location>
        <begin position="866"/>
        <end position="875"/>
    </location>
</feature>